<dbReference type="EMBL" id="JBJUIK010000010">
    <property type="protein sequence ID" value="KAL3516440.1"/>
    <property type="molecule type" value="Genomic_DNA"/>
</dbReference>
<proteinExistence type="predicted"/>
<gene>
    <name evidence="1" type="ORF">ACH5RR_023342</name>
</gene>
<dbReference type="AlphaFoldDB" id="A0ABD2ZAD8"/>
<sequence length="164" mass="18321">MAKISQDDVNSGYIHTPLVQVNNSSFRSGVEFQANEVFEEVYKEEQERVNECHGVDLPTIVVTNTCIESASTQFWDKHLVASNIVADENMPPIEVFGRKNLLKELRWTGIIQGFWALFGSKNAKRMLNKENRGSWRILSPSNGALAFPRHKGVVVASTTTALGL</sequence>
<name>A0ABD2ZAD8_9GENT</name>
<keyword evidence="2" id="KW-1185">Reference proteome</keyword>
<comment type="caution">
    <text evidence="1">The sequence shown here is derived from an EMBL/GenBank/DDBJ whole genome shotgun (WGS) entry which is preliminary data.</text>
</comment>
<organism evidence="1 2">
    <name type="scientific">Cinchona calisaya</name>
    <dbReference type="NCBI Taxonomy" id="153742"/>
    <lineage>
        <taxon>Eukaryota</taxon>
        <taxon>Viridiplantae</taxon>
        <taxon>Streptophyta</taxon>
        <taxon>Embryophyta</taxon>
        <taxon>Tracheophyta</taxon>
        <taxon>Spermatophyta</taxon>
        <taxon>Magnoliopsida</taxon>
        <taxon>eudicotyledons</taxon>
        <taxon>Gunneridae</taxon>
        <taxon>Pentapetalae</taxon>
        <taxon>asterids</taxon>
        <taxon>lamiids</taxon>
        <taxon>Gentianales</taxon>
        <taxon>Rubiaceae</taxon>
        <taxon>Cinchonoideae</taxon>
        <taxon>Cinchoneae</taxon>
        <taxon>Cinchona</taxon>
    </lineage>
</organism>
<dbReference type="Proteomes" id="UP001630127">
    <property type="component" value="Unassembled WGS sequence"/>
</dbReference>
<protein>
    <submittedName>
        <fullName evidence="1">Uncharacterized protein</fullName>
    </submittedName>
</protein>
<evidence type="ECO:0000313" key="1">
    <source>
        <dbReference type="EMBL" id="KAL3516440.1"/>
    </source>
</evidence>
<evidence type="ECO:0000313" key="2">
    <source>
        <dbReference type="Proteomes" id="UP001630127"/>
    </source>
</evidence>
<accession>A0ABD2ZAD8</accession>
<reference evidence="1 2" key="1">
    <citation type="submission" date="2024-11" db="EMBL/GenBank/DDBJ databases">
        <title>A near-complete genome assembly of Cinchona calisaya.</title>
        <authorList>
            <person name="Lian D.C."/>
            <person name="Zhao X.W."/>
            <person name="Wei L."/>
        </authorList>
    </citation>
    <scope>NUCLEOTIDE SEQUENCE [LARGE SCALE GENOMIC DNA]</scope>
    <source>
        <tissue evidence="1">Nenye</tissue>
    </source>
</reference>